<feature type="transmembrane region" description="Helical" evidence="1">
    <location>
        <begin position="374"/>
        <end position="400"/>
    </location>
</feature>
<dbReference type="KEGG" id="fmr:Fuma_05643"/>
<feature type="transmembrane region" description="Helical" evidence="1">
    <location>
        <begin position="248"/>
        <end position="270"/>
    </location>
</feature>
<protein>
    <recommendedName>
        <fullName evidence="4">Major Facilitator Superfamily protein</fullName>
    </recommendedName>
</protein>
<proteinExistence type="predicted"/>
<keyword evidence="1" id="KW-0472">Membrane</keyword>
<feature type="transmembrane region" description="Helical" evidence="1">
    <location>
        <begin position="282"/>
        <end position="299"/>
    </location>
</feature>
<evidence type="ECO:0000313" key="3">
    <source>
        <dbReference type="Proteomes" id="UP000187735"/>
    </source>
</evidence>
<evidence type="ECO:0000313" key="2">
    <source>
        <dbReference type="EMBL" id="APZ95980.1"/>
    </source>
</evidence>
<dbReference type="Proteomes" id="UP000187735">
    <property type="component" value="Chromosome"/>
</dbReference>
<dbReference type="RefSeq" id="WP_077027067.1">
    <property type="nucleotide sequence ID" value="NZ_CP017641.1"/>
</dbReference>
<dbReference type="STRING" id="1891926.Fuma_05643"/>
<evidence type="ECO:0000256" key="1">
    <source>
        <dbReference type="SAM" id="Phobius"/>
    </source>
</evidence>
<feature type="transmembrane region" description="Helical" evidence="1">
    <location>
        <begin position="95"/>
        <end position="113"/>
    </location>
</feature>
<feature type="transmembrane region" description="Helical" evidence="1">
    <location>
        <begin position="170"/>
        <end position="191"/>
    </location>
</feature>
<feature type="transmembrane region" description="Helical" evidence="1">
    <location>
        <begin position="412"/>
        <end position="433"/>
    </location>
</feature>
<gene>
    <name evidence="2" type="ORF">Fuma_05643</name>
</gene>
<dbReference type="PANTHER" id="PTHR23526">
    <property type="entry name" value="INTEGRAL MEMBRANE TRANSPORT PROTEIN-RELATED"/>
    <property type="match status" value="1"/>
</dbReference>
<dbReference type="Gene3D" id="1.20.1250.20">
    <property type="entry name" value="MFS general substrate transporter like domains"/>
    <property type="match status" value="1"/>
</dbReference>
<feature type="transmembrane region" description="Helical" evidence="1">
    <location>
        <begin position="197"/>
        <end position="219"/>
    </location>
</feature>
<keyword evidence="3" id="KW-1185">Reference proteome</keyword>
<dbReference type="InterPro" id="IPR052528">
    <property type="entry name" value="Sugar_transport-like"/>
</dbReference>
<feature type="transmembrane region" description="Helical" evidence="1">
    <location>
        <begin position="335"/>
        <end position="362"/>
    </location>
</feature>
<keyword evidence="1" id="KW-1133">Transmembrane helix</keyword>
<dbReference type="SUPFAM" id="SSF103473">
    <property type="entry name" value="MFS general substrate transporter"/>
    <property type="match status" value="1"/>
</dbReference>
<keyword evidence="1" id="KW-0812">Transmembrane</keyword>
<sequence length="473" mass="51216">MPSNPPDDPLDSTLKAEPAPPAETLVIPHAAPIIVAGCLGMVYTQLVLCPAGIELIRQYGGTGYHVGIFGAIPTLMLFLQFFSAVVANHLTYRRGLWMTVSFVQRITLLPIALGPFLFPDVSGRVWLWLYLGLAVANHGLIHFASPLWMSWMGDYLPRRGLSQFWGTRHVWMQWAGAAGLLFASVLLKAYADDIVTAFAVLMTIAAVLGVIDITMFWWVSEPPVTKIPATSIARVLAEPFRNRGFRSFIRFMCFWHFAAMVGAPFISLFLLSEVGMSLSQLMLLWVFCWVGGATCAGRFGRLAARFGHKPILVMCTALKSTNMIALILIPLEPSVAFAVLVPVFFIDSILNAGFAVATNGFLLTQSPSGNRTMFIASGTAVAGLVGGVTSIACGALLAAVPNGAVLAGQPFGGFQTLFLVSALLRFASVLLVIRIREPEAHGTRFVVSQLIGASPLRMVRFPVGLFRSIDPDE</sequence>
<dbReference type="PANTHER" id="PTHR23526:SF2">
    <property type="entry name" value="MAJOR FACILITATOR SUPERFAMILY (MFS) PROFILE DOMAIN-CONTAINING PROTEIN"/>
    <property type="match status" value="1"/>
</dbReference>
<organism evidence="2 3">
    <name type="scientific">Fuerstiella marisgermanici</name>
    <dbReference type="NCBI Taxonomy" id="1891926"/>
    <lineage>
        <taxon>Bacteria</taxon>
        <taxon>Pseudomonadati</taxon>
        <taxon>Planctomycetota</taxon>
        <taxon>Planctomycetia</taxon>
        <taxon>Planctomycetales</taxon>
        <taxon>Planctomycetaceae</taxon>
        <taxon>Fuerstiella</taxon>
    </lineage>
</organism>
<accession>A0A1P8WPJ5</accession>
<dbReference type="EMBL" id="CP017641">
    <property type="protein sequence ID" value="APZ95980.1"/>
    <property type="molecule type" value="Genomic_DNA"/>
</dbReference>
<feature type="transmembrane region" description="Helical" evidence="1">
    <location>
        <begin position="64"/>
        <end position="88"/>
    </location>
</feature>
<reference evidence="2 3" key="1">
    <citation type="journal article" date="2016" name="Front. Microbiol.">
        <title>Fuerstia marisgermanicae gen. nov., sp. nov., an Unusual Member of the Phylum Planctomycetes from the German Wadden Sea.</title>
        <authorList>
            <person name="Kohn T."/>
            <person name="Heuer A."/>
            <person name="Jogler M."/>
            <person name="Vollmers J."/>
            <person name="Boedeker C."/>
            <person name="Bunk B."/>
            <person name="Rast P."/>
            <person name="Borchert D."/>
            <person name="Glockner I."/>
            <person name="Freese H.M."/>
            <person name="Klenk H.P."/>
            <person name="Overmann J."/>
            <person name="Kaster A.K."/>
            <person name="Rohde M."/>
            <person name="Wiegand S."/>
            <person name="Jogler C."/>
        </authorList>
    </citation>
    <scope>NUCLEOTIDE SEQUENCE [LARGE SCALE GENOMIC DNA]</scope>
    <source>
        <strain evidence="2 3">NH11</strain>
    </source>
</reference>
<dbReference type="InterPro" id="IPR036259">
    <property type="entry name" value="MFS_trans_sf"/>
</dbReference>
<dbReference type="AlphaFoldDB" id="A0A1P8WPJ5"/>
<name>A0A1P8WPJ5_9PLAN</name>
<evidence type="ECO:0008006" key="4">
    <source>
        <dbReference type="Google" id="ProtNLM"/>
    </source>
</evidence>
<feature type="transmembrane region" description="Helical" evidence="1">
    <location>
        <begin position="125"/>
        <end position="149"/>
    </location>
</feature>
<dbReference type="OrthoDB" id="213114at2"/>